<gene>
    <name evidence="6" type="ORF">OE749_08750</name>
</gene>
<keyword evidence="4" id="KW-0472">Membrane</keyword>
<name>A0ABT3A881_9ALTE</name>
<evidence type="ECO:0000256" key="5">
    <source>
        <dbReference type="ARBA" id="ARBA00023237"/>
    </source>
</evidence>
<dbReference type="InterPro" id="IPR010583">
    <property type="entry name" value="MipA"/>
</dbReference>
<accession>A0ABT3A881</accession>
<sequence>MTKFFIGIALYIMIASIPIGNHIYAEEYASVVASDEVNVTTHEWQLGVAMGIGVKTNPLFDGDNIPLLLIPDIAWYGEAFYFDNGELGYQLQLSKRMAIEGFVTPDTERAFFSFRHPANVFALPNMSTSGLHELPNINDDEGTQFDVSKDDVASRDWTMNAGLRIHYFLKQKEWQIAYQHDALSVHNGGKFSLHYRQHWQISEWKLSANVDIIWKSSKLLDYYYGIDERDGLDFRYHYNVDSGWQPRVGITASRPLSENWAILGMFSYQRLHASLSDSPLIKDNNIRSAFLGVAYRF</sequence>
<dbReference type="PANTHER" id="PTHR38776">
    <property type="entry name" value="MLTA-INTERACTING PROTEIN-RELATED"/>
    <property type="match status" value="1"/>
</dbReference>
<keyword evidence="5" id="KW-0998">Cell outer membrane</keyword>
<dbReference type="EMBL" id="JAOWKX010000004">
    <property type="protein sequence ID" value="MCV2884784.1"/>
    <property type="molecule type" value="Genomic_DNA"/>
</dbReference>
<proteinExistence type="inferred from homology"/>
<keyword evidence="7" id="KW-1185">Reference proteome</keyword>
<comment type="similarity">
    <text evidence="2">Belongs to the MipA/OmpV family.</text>
</comment>
<dbReference type="PANTHER" id="PTHR38776:SF1">
    <property type="entry name" value="MLTA-INTERACTING PROTEIN-RELATED"/>
    <property type="match status" value="1"/>
</dbReference>
<organism evidence="6 7">
    <name type="scientific">Fluctibacter corallii</name>
    <dbReference type="NCBI Taxonomy" id="2984329"/>
    <lineage>
        <taxon>Bacteria</taxon>
        <taxon>Pseudomonadati</taxon>
        <taxon>Pseudomonadota</taxon>
        <taxon>Gammaproteobacteria</taxon>
        <taxon>Alteromonadales</taxon>
        <taxon>Alteromonadaceae</taxon>
        <taxon>Fluctibacter</taxon>
    </lineage>
</organism>
<evidence type="ECO:0000256" key="1">
    <source>
        <dbReference type="ARBA" id="ARBA00004442"/>
    </source>
</evidence>
<comment type="subcellular location">
    <subcellularLocation>
        <location evidence="1">Cell outer membrane</location>
    </subcellularLocation>
</comment>
<evidence type="ECO:0000256" key="3">
    <source>
        <dbReference type="ARBA" id="ARBA00022729"/>
    </source>
</evidence>
<protein>
    <submittedName>
        <fullName evidence="6">MipA/OmpV family protein</fullName>
    </submittedName>
</protein>
<reference evidence="6 7" key="1">
    <citation type="submission" date="2022-10" db="EMBL/GenBank/DDBJ databases">
        <title>Aestuariibacter sp. AA17 isolated from Montipora capitata coral fragment.</title>
        <authorList>
            <person name="Emsley S.A."/>
            <person name="Pfannmuller K.M."/>
            <person name="Loughran R.M."/>
            <person name="Shlafstein M."/>
            <person name="Papke E."/>
            <person name="Saw J.H."/>
            <person name="Ushijima B."/>
            <person name="Videau P."/>
        </authorList>
    </citation>
    <scope>NUCLEOTIDE SEQUENCE [LARGE SCALE GENOMIC DNA]</scope>
    <source>
        <strain evidence="6 7">AA17</strain>
    </source>
</reference>
<dbReference type="Proteomes" id="UP001652504">
    <property type="component" value="Unassembled WGS sequence"/>
</dbReference>
<keyword evidence="3" id="KW-0732">Signal</keyword>
<evidence type="ECO:0000313" key="6">
    <source>
        <dbReference type="EMBL" id="MCV2884784.1"/>
    </source>
</evidence>
<comment type="caution">
    <text evidence="6">The sequence shown here is derived from an EMBL/GenBank/DDBJ whole genome shotgun (WGS) entry which is preliminary data.</text>
</comment>
<evidence type="ECO:0000313" key="7">
    <source>
        <dbReference type="Proteomes" id="UP001652504"/>
    </source>
</evidence>
<evidence type="ECO:0000256" key="2">
    <source>
        <dbReference type="ARBA" id="ARBA00005722"/>
    </source>
</evidence>
<evidence type="ECO:0000256" key="4">
    <source>
        <dbReference type="ARBA" id="ARBA00023136"/>
    </source>
</evidence>
<dbReference type="Pfam" id="PF06629">
    <property type="entry name" value="MipA"/>
    <property type="match status" value="1"/>
</dbReference>
<dbReference type="RefSeq" id="WP_263712068.1">
    <property type="nucleotide sequence ID" value="NZ_JAOWKX010000004.1"/>
</dbReference>